<dbReference type="SUPFAM" id="SSF56784">
    <property type="entry name" value="HAD-like"/>
    <property type="match status" value="1"/>
</dbReference>
<evidence type="ECO:0000256" key="5">
    <source>
        <dbReference type="ARBA" id="ARBA00022723"/>
    </source>
</evidence>
<dbReference type="Proteomes" id="UP000298050">
    <property type="component" value="Unassembled WGS sequence"/>
</dbReference>
<accession>A0A4Z0M8N0</accession>
<evidence type="ECO:0000313" key="12">
    <source>
        <dbReference type="Proteomes" id="UP000298050"/>
    </source>
</evidence>
<dbReference type="Gene3D" id="3.40.50.1000">
    <property type="entry name" value="HAD superfamily/HAD-like"/>
    <property type="match status" value="1"/>
</dbReference>
<reference evidence="11 12" key="1">
    <citation type="submission" date="2019-04" db="EMBL/GenBank/DDBJ databases">
        <title>Taxonomy of novel Haliea sp. from mangrove soil of West Coast of India.</title>
        <authorList>
            <person name="Verma A."/>
            <person name="Kumar P."/>
            <person name="Krishnamurthi S."/>
        </authorList>
    </citation>
    <scope>NUCLEOTIDE SEQUENCE [LARGE SCALE GENOMIC DNA]</scope>
    <source>
        <strain evidence="11 12">SAOS-164</strain>
    </source>
</reference>
<dbReference type="Pfam" id="PF12710">
    <property type="entry name" value="HAD"/>
    <property type="match status" value="1"/>
</dbReference>
<keyword evidence="12" id="KW-1185">Reference proteome</keyword>
<dbReference type="NCBIfam" id="TIGR01488">
    <property type="entry name" value="HAD-SF-IB"/>
    <property type="match status" value="1"/>
</dbReference>
<evidence type="ECO:0000256" key="6">
    <source>
        <dbReference type="ARBA" id="ARBA00022801"/>
    </source>
</evidence>
<dbReference type="GO" id="GO:0046872">
    <property type="term" value="F:metal ion binding"/>
    <property type="evidence" value="ECO:0007669"/>
    <property type="project" value="UniProtKB-KW"/>
</dbReference>
<evidence type="ECO:0000256" key="3">
    <source>
        <dbReference type="ARBA" id="ARBA00013085"/>
    </source>
</evidence>
<dbReference type="InterPro" id="IPR006385">
    <property type="entry name" value="HAD_hydro_SerB1"/>
</dbReference>
<name>A0A4Z0M8N0_9GAMM</name>
<dbReference type="EMBL" id="SRLE01000002">
    <property type="protein sequence ID" value="TGD75760.1"/>
    <property type="molecule type" value="Genomic_DNA"/>
</dbReference>
<dbReference type="InterPro" id="IPR050582">
    <property type="entry name" value="HAD-like_SerB"/>
</dbReference>
<dbReference type="PANTHER" id="PTHR43344:SF13">
    <property type="entry name" value="PHOSPHATASE RV3661-RELATED"/>
    <property type="match status" value="1"/>
</dbReference>
<evidence type="ECO:0000313" key="11">
    <source>
        <dbReference type="EMBL" id="TGD75760.1"/>
    </source>
</evidence>
<dbReference type="EC" id="3.1.3.15" evidence="3"/>
<proteinExistence type="inferred from homology"/>
<dbReference type="OrthoDB" id="9784466at2"/>
<evidence type="ECO:0000256" key="1">
    <source>
        <dbReference type="ARBA" id="ARBA00004970"/>
    </source>
</evidence>
<gene>
    <name evidence="11" type="ORF">E4634_02480</name>
</gene>
<dbReference type="PANTHER" id="PTHR43344">
    <property type="entry name" value="PHOSPHOSERINE PHOSPHATASE"/>
    <property type="match status" value="1"/>
</dbReference>
<comment type="function">
    <text evidence="10">Catalyzes the dephosphorylation of histidinol-phosphate to histidinol, the direct precursor of histidine.</text>
</comment>
<evidence type="ECO:0000256" key="2">
    <source>
        <dbReference type="ARBA" id="ARBA00009184"/>
    </source>
</evidence>
<protein>
    <recommendedName>
        <fullName evidence="4">Histidinol-phosphatase</fullName>
        <ecNumber evidence="3">3.1.3.15</ecNumber>
    </recommendedName>
    <alternativeName>
        <fullName evidence="8">Histidinol-phosphate phosphatase</fullName>
    </alternativeName>
</protein>
<keyword evidence="6 11" id="KW-0378">Hydrolase</keyword>
<evidence type="ECO:0000256" key="7">
    <source>
        <dbReference type="ARBA" id="ARBA00022842"/>
    </source>
</evidence>
<evidence type="ECO:0000256" key="4">
    <source>
        <dbReference type="ARBA" id="ARBA00021697"/>
    </source>
</evidence>
<comment type="pathway">
    <text evidence="1">Amino-acid biosynthesis; L-histidine biosynthesis; L-histidine from 5-phospho-alpha-D-ribose 1-diphosphate: step 8/9.</text>
</comment>
<evidence type="ECO:0000256" key="9">
    <source>
        <dbReference type="ARBA" id="ARBA00052092"/>
    </source>
</evidence>
<dbReference type="GO" id="GO:0004401">
    <property type="term" value="F:histidinol-phosphatase activity"/>
    <property type="evidence" value="ECO:0007669"/>
    <property type="project" value="UniProtKB-EC"/>
</dbReference>
<dbReference type="InterPro" id="IPR023214">
    <property type="entry name" value="HAD_sf"/>
</dbReference>
<dbReference type="NCBIfam" id="TIGR01490">
    <property type="entry name" value="HAD-SF-IB-hyp1"/>
    <property type="match status" value="1"/>
</dbReference>
<evidence type="ECO:0000256" key="8">
    <source>
        <dbReference type="ARBA" id="ARBA00033209"/>
    </source>
</evidence>
<dbReference type="Gene3D" id="1.20.1440.100">
    <property type="entry name" value="SG protein - dephosphorylation function"/>
    <property type="match status" value="1"/>
</dbReference>
<dbReference type="FunFam" id="3.40.50.1000:FF:000025">
    <property type="entry name" value="HAD hydrolase, family IB"/>
    <property type="match status" value="1"/>
</dbReference>
<keyword evidence="7" id="KW-0460">Magnesium</keyword>
<dbReference type="AlphaFoldDB" id="A0A4Z0M8N0"/>
<dbReference type="CDD" id="cd02612">
    <property type="entry name" value="HAD_PGPPase"/>
    <property type="match status" value="1"/>
</dbReference>
<comment type="catalytic activity">
    <reaction evidence="9">
        <text>L-histidinol phosphate + H2O = L-histidinol + phosphate</text>
        <dbReference type="Rhea" id="RHEA:14465"/>
        <dbReference type="ChEBI" id="CHEBI:15377"/>
        <dbReference type="ChEBI" id="CHEBI:43474"/>
        <dbReference type="ChEBI" id="CHEBI:57699"/>
        <dbReference type="ChEBI" id="CHEBI:57980"/>
        <dbReference type="EC" id="3.1.3.15"/>
    </reaction>
    <physiologicalReaction direction="left-to-right" evidence="9">
        <dbReference type="Rhea" id="RHEA:14466"/>
    </physiologicalReaction>
</comment>
<keyword evidence="5" id="KW-0479">Metal-binding</keyword>
<sequence>MSLAIFDLDNTLLGGDSDHLWGEFLCEAGLVDAEGFAARNDSFYADYQAGQLDINAYLRFALGPLRDQPPETVEAWHREFMRRKIEPIILPAGRALVERHRAAGDTLLIITATNAFITRPIARAFGIDELLACEAQMLDGRYTGEPLGIPTYREGKVARLQEWVKEHNASMEGAWFYSDSHNDLPLLEQVDRPVAVDPDERLRAHAEAAGWPVISLR</sequence>
<dbReference type="RefSeq" id="WP_135441012.1">
    <property type="nucleotide sequence ID" value="NZ_SRLE01000002.1"/>
</dbReference>
<organism evidence="11 12">
    <name type="scientific">Mangrovimicrobium sediminis</name>
    <dbReference type="NCBI Taxonomy" id="2562682"/>
    <lineage>
        <taxon>Bacteria</taxon>
        <taxon>Pseudomonadati</taxon>
        <taxon>Pseudomonadota</taxon>
        <taxon>Gammaproteobacteria</taxon>
        <taxon>Cellvibrionales</taxon>
        <taxon>Halieaceae</taxon>
        <taxon>Mangrovimicrobium</taxon>
    </lineage>
</organism>
<comment type="caution">
    <text evidence="11">The sequence shown here is derived from an EMBL/GenBank/DDBJ whole genome shotgun (WGS) entry which is preliminary data.</text>
</comment>
<comment type="similarity">
    <text evidence="2">Belongs to the HAD-like hydrolase superfamily. SerB family.</text>
</comment>
<evidence type="ECO:0000256" key="10">
    <source>
        <dbReference type="ARBA" id="ARBA00053547"/>
    </source>
</evidence>
<dbReference type="InterPro" id="IPR036412">
    <property type="entry name" value="HAD-like_sf"/>
</dbReference>